<keyword evidence="3 4" id="KW-0418">Kinase</keyword>
<evidence type="ECO:0000256" key="2">
    <source>
        <dbReference type="ARBA" id="ARBA00022679"/>
    </source>
</evidence>
<feature type="domain" description="Carbohydrate kinase FGGY C-terminal" evidence="6">
    <location>
        <begin position="266"/>
        <end position="460"/>
    </location>
</feature>
<accession>A0A316D880</accession>
<evidence type="ECO:0000313" key="8">
    <source>
        <dbReference type="Proteomes" id="UP000245634"/>
    </source>
</evidence>
<dbReference type="AlphaFoldDB" id="A0A316D880"/>
<dbReference type="PROSITE" id="PS00445">
    <property type="entry name" value="FGGY_KINASES_2"/>
    <property type="match status" value="1"/>
</dbReference>
<keyword evidence="8" id="KW-1185">Reference proteome</keyword>
<dbReference type="Pfam" id="PF02782">
    <property type="entry name" value="FGGY_C"/>
    <property type="match status" value="1"/>
</dbReference>
<keyword evidence="2 4" id="KW-0808">Transferase</keyword>
<dbReference type="PIRSF" id="PIRSF000538">
    <property type="entry name" value="GlpK"/>
    <property type="match status" value="1"/>
</dbReference>
<dbReference type="InterPro" id="IPR000577">
    <property type="entry name" value="Carb_kinase_FGGY"/>
</dbReference>
<dbReference type="InterPro" id="IPR050406">
    <property type="entry name" value="FGGY_Carb_Kinase"/>
</dbReference>
<dbReference type="RefSeq" id="WP_109689996.1">
    <property type="nucleotide sequence ID" value="NZ_QGGL01000012.1"/>
</dbReference>
<name>A0A316D880_9BACL</name>
<dbReference type="InterPro" id="IPR018483">
    <property type="entry name" value="Carb_kinase_FGGY_CS"/>
</dbReference>
<dbReference type="GO" id="GO:0019521">
    <property type="term" value="P:D-gluconate metabolic process"/>
    <property type="evidence" value="ECO:0007669"/>
    <property type="project" value="InterPro"/>
</dbReference>
<evidence type="ECO:0000256" key="4">
    <source>
        <dbReference type="RuleBase" id="RU003733"/>
    </source>
</evidence>
<gene>
    <name evidence="7" type="ORF">C7459_11282</name>
</gene>
<evidence type="ECO:0000259" key="6">
    <source>
        <dbReference type="Pfam" id="PF02782"/>
    </source>
</evidence>
<dbReference type="InterPro" id="IPR043129">
    <property type="entry name" value="ATPase_NBD"/>
</dbReference>
<dbReference type="NCBIfam" id="TIGR01314">
    <property type="entry name" value="gntK_FGGY"/>
    <property type="match status" value="1"/>
</dbReference>
<evidence type="ECO:0000256" key="1">
    <source>
        <dbReference type="ARBA" id="ARBA00009156"/>
    </source>
</evidence>
<dbReference type="Gene3D" id="3.30.420.40">
    <property type="match status" value="2"/>
</dbReference>
<evidence type="ECO:0000256" key="3">
    <source>
        <dbReference type="ARBA" id="ARBA00022777"/>
    </source>
</evidence>
<dbReference type="PROSITE" id="PS00933">
    <property type="entry name" value="FGGY_KINASES_1"/>
    <property type="match status" value="1"/>
</dbReference>
<protein>
    <submittedName>
        <fullName evidence="7">Gluconate kinase (FGGY family)</fullName>
    </submittedName>
</protein>
<dbReference type="InterPro" id="IPR006002">
    <property type="entry name" value="Gluconate_kinase"/>
</dbReference>
<reference evidence="7 8" key="1">
    <citation type="submission" date="2018-05" db="EMBL/GenBank/DDBJ databases">
        <title>Genomic Encyclopedia of Type Strains, Phase IV (KMG-IV): sequencing the most valuable type-strain genomes for metagenomic binning, comparative biology and taxonomic classification.</title>
        <authorList>
            <person name="Goeker M."/>
        </authorList>
    </citation>
    <scope>NUCLEOTIDE SEQUENCE [LARGE SCALE GENOMIC DNA]</scope>
    <source>
        <strain evidence="7 8">DSM 18773</strain>
    </source>
</reference>
<dbReference type="Pfam" id="PF00370">
    <property type="entry name" value="FGGY_N"/>
    <property type="match status" value="1"/>
</dbReference>
<dbReference type="Proteomes" id="UP000245634">
    <property type="component" value="Unassembled WGS sequence"/>
</dbReference>
<proteinExistence type="inferred from homology"/>
<dbReference type="SUPFAM" id="SSF53067">
    <property type="entry name" value="Actin-like ATPase domain"/>
    <property type="match status" value="2"/>
</dbReference>
<dbReference type="PANTHER" id="PTHR43095:SF2">
    <property type="entry name" value="GLUCONOKINASE"/>
    <property type="match status" value="1"/>
</dbReference>
<evidence type="ECO:0000259" key="5">
    <source>
        <dbReference type="Pfam" id="PF00370"/>
    </source>
</evidence>
<dbReference type="CDD" id="cd07770">
    <property type="entry name" value="ASKHA_NBD_FGGY_GntK"/>
    <property type="match status" value="1"/>
</dbReference>
<organism evidence="7 8">
    <name type="scientific">Tumebacillus permanentifrigoris</name>
    <dbReference type="NCBI Taxonomy" id="378543"/>
    <lineage>
        <taxon>Bacteria</taxon>
        <taxon>Bacillati</taxon>
        <taxon>Bacillota</taxon>
        <taxon>Bacilli</taxon>
        <taxon>Bacillales</taxon>
        <taxon>Alicyclobacillaceae</taxon>
        <taxon>Tumebacillus</taxon>
    </lineage>
</organism>
<dbReference type="OrthoDB" id="9805576at2"/>
<comment type="similarity">
    <text evidence="1 4">Belongs to the FGGY kinase family.</text>
</comment>
<feature type="domain" description="Carbohydrate kinase FGGY N-terminal" evidence="5">
    <location>
        <begin position="7"/>
        <end position="256"/>
    </location>
</feature>
<dbReference type="InterPro" id="IPR018484">
    <property type="entry name" value="FGGY_N"/>
</dbReference>
<evidence type="ECO:0000313" key="7">
    <source>
        <dbReference type="EMBL" id="PWK10261.1"/>
    </source>
</evidence>
<dbReference type="InterPro" id="IPR018485">
    <property type="entry name" value="FGGY_C"/>
</dbReference>
<dbReference type="GO" id="GO:0046316">
    <property type="term" value="F:gluconokinase activity"/>
    <property type="evidence" value="ECO:0007669"/>
    <property type="project" value="InterPro"/>
</dbReference>
<dbReference type="EMBL" id="QGGL01000012">
    <property type="protein sequence ID" value="PWK10261.1"/>
    <property type="molecule type" value="Genomic_DNA"/>
</dbReference>
<sequence length="526" mass="58327">MLDNQVVIGLDIGTTSTKAVVFGPRGRIVATHAVDYPLLQPQPSWAEQEPDQILHAVLDSVKHALLQANASSQDVLGIGFSSAMHSLIVLDAAGNLLTRSIIWADNRSVDQVDRLKKDLGGHAIYQRTGTPMHPMHPMYPMSPLAKIMWMREEAPDLYRRAAKYLSIKEYVLYRLFGQFVVDYSIASATGLFNLERLQWDEEALRLLGISPEQLSTPVPTTHVLTGIKPELATQMGVRADLPLIIGASDGVLANLGVGAIEAGEVAVTIGTSGAIRTVVERPLTDERGRTFCYALTDKHWVIGGPTNNGGIMLRWLRDEFAAPEIEVSKRLGMDTYDLMIKYAEGVPAGAEGLLFLPFLSGERAPYWNANARGMFFGLSLHHKREHFIRAVLEGVILSVFSVGVALRDLAGPATDIRASGGFARSPQWRQILCDVLGREVLVPESHEASALGAAMLALVGLGEMDDLSAVKDWIHIRHRHEPNPQNTETYLQLYYLYERLYEKVAEEFDIIAEFQRHGRFDMDRRN</sequence>
<dbReference type="PANTHER" id="PTHR43095">
    <property type="entry name" value="SUGAR KINASE"/>
    <property type="match status" value="1"/>
</dbReference>
<comment type="caution">
    <text evidence="7">The sequence shown here is derived from an EMBL/GenBank/DDBJ whole genome shotgun (WGS) entry which is preliminary data.</text>
</comment>